<evidence type="ECO:0000313" key="2">
    <source>
        <dbReference type="Proteomes" id="UP001367508"/>
    </source>
</evidence>
<gene>
    <name evidence="1" type="ORF">VNO77_25428</name>
</gene>
<reference evidence="1 2" key="1">
    <citation type="submission" date="2024-01" db="EMBL/GenBank/DDBJ databases">
        <title>The genomes of 5 underutilized Papilionoideae crops provide insights into root nodulation and disease resistanc.</title>
        <authorList>
            <person name="Jiang F."/>
        </authorList>
    </citation>
    <scope>NUCLEOTIDE SEQUENCE [LARGE SCALE GENOMIC DNA]</scope>
    <source>
        <strain evidence="1">LVBAO_FW01</strain>
        <tissue evidence="1">Leaves</tissue>
    </source>
</reference>
<protein>
    <submittedName>
        <fullName evidence="1">Uncharacterized protein</fullName>
    </submittedName>
</protein>
<dbReference type="AlphaFoldDB" id="A0AAN9L836"/>
<accession>A0AAN9L836</accession>
<keyword evidence="2" id="KW-1185">Reference proteome</keyword>
<organism evidence="1 2">
    <name type="scientific">Canavalia gladiata</name>
    <name type="common">Sword bean</name>
    <name type="synonym">Dolichos gladiatus</name>
    <dbReference type="NCBI Taxonomy" id="3824"/>
    <lineage>
        <taxon>Eukaryota</taxon>
        <taxon>Viridiplantae</taxon>
        <taxon>Streptophyta</taxon>
        <taxon>Embryophyta</taxon>
        <taxon>Tracheophyta</taxon>
        <taxon>Spermatophyta</taxon>
        <taxon>Magnoliopsida</taxon>
        <taxon>eudicotyledons</taxon>
        <taxon>Gunneridae</taxon>
        <taxon>Pentapetalae</taxon>
        <taxon>rosids</taxon>
        <taxon>fabids</taxon>
        <taxon>Fabales</taxon>
        <taxon>Fabaceae</taxon>
        <taxon>Papilionoideae</taxon>
        <taxon>50 kb inversion clade</taxon>
        <taxon>NPAAA clade</taxon>
        <taxon>indigoferoid/millettioid clade</taxon>
        <taxon>Phaseoleae</taxon>
        <taxon>Canavalia</taxon>
    </lineage>
</organism>
<dbReference type="Proteomes" id="UP001367508">
    <property type="component" value="Unassembled WGS sequence"/>
</dbReference>
<sequence length="147" mass="17105">MSNMHFEVYNIEKELQRLRSYSKINQDIRSDILQFRLVPIAFLNSQHSPCTVQGRMLIGIYSCLHVRHNHNCDISENATDELIMNQSIRIISYWLEEWLEEMFRRNRKEILPGGQCQVNVVIGCFDLGKQTRNHPNSSEAPAAQLSS</sequence>
<evidence type="ECO:0000313" key="1">
    <source>
        <dbReference type="EMBL" id="KAK7331210.1"/>
    </source>
</evidence>
<proteinExistence type="predicted"/>
<dbReference type="EMBL" id="JAYMYQ010000005">
    <property type="protein sequence ID" value="KAK7331210.1"/>
    <property type="molecule type" value="Genomic_DNA"/>
</dbReference>
<comment type="caution">
    <text evidence="1">The sequence shown here is derived from an EMBL/GenBank/DDBJ whole genome shotgun (WGS) entry which is preliminary data.</text>
</comment>
<name>A0AAN9L836_CANGL</name>